<evidence type="ECO:0000313" key="3">
    <source>
        <dbReference type="EMBL" id="RDL42118.1"/>
    </source>
</evidence>
<dbReference type="PROSITE" id="PS01217">
    <property type="entry name" value="SUCCINYL_COA_LIG_3"/>
    <property type="match status" value="1"/>
</dbReference>
<dbReference type="GO" id="GO:0005739">
    <property type="term" value="C:mitochondrion"/>
    <property type="evidence" value="ECO:0007669"/>
    <property type="project" value="TreeGrafter"/>
</dbReference>
<accession>A0A370U2V5</accession>
<dbReference type="SUPFAM" id="SSF51735">
    <property type="entry name" value="NAD(P)-binding Rossmann-fold domains"/>
    <property type="match status" value="1"/>
</dbReference>
<name>A0A370U2V5_9HELO</name>
<dbReference type="OrthoDB" id="1664372at2759"/>
<dbReference type="InterPro" id="IPR003781">
    <property type="entry name" value="CoA-bd"/>
</dbReference>
<dbReference type="GO" id="GO:0004776">
    <property type="term" value="F:succinate-CoA ligase (GDP-forming) activity"/>
    <property type="evidence" value="ECO:0007669"/>
    <property type="project" value="TreeGrafter"/>
</dbReference>
<proteinExistence type="predicted"/>
<keyword evidence="1" id="KW-0547">Nucleotide-binding</keyword>
<evidence type="ECO:0000259" key="2">
    <source>
        <dbReference type="SMART" id="SM00881"/>
    </source>
</evidence>
<feature type="domain" description="CoA-binding" evidence="2">
    <location>
        <begin position="39"/>
        <end position="134"/>
    </location>
</feature>
<evidence type="ECO:0000256" key="1">
    <source>
        <dbReference type="ARBA" id="ARBA00022741"/>
    </source>
</evidence>
<dbReference type="STRING" id="2656787.A0A370U2V5"/>
<reference evidence="3 4" key="1">
    <citation type="journal article" date="2018" name="IMA Fungus">
        <title>IMA Genome-F 9: Draft genome sequence of Annulohypoxylon stygium, Aspergillus mulundensis, Berkeleyomyces basicola (syn. Thielaviopsis basicola), Ceratocystis smalleyi, two Cercospora beticola strains, Coleophoma cylindrospora, Fusarium fracticaudum, Phialophora cf. hyalina, and Morchella septimelata.</title>
        <authorList>
            <person name="Wingfield B.D."/>
            <person name="Bills G.F."/>
            <person name="Dong Y."/>
            <person name="Huang W."/>
            <person name="Nel W.J."/>
            <person name="Swalarsk-Parry B.S."/>
            <person name="Vaghefi N."/>
            <person name="Wilken P.M."/>
            <person name="An Z."/>
            <person name="de Beer Z.W."/>
            <person name="De Vos L."/>
            <person name="Chen L."/>
            <person name="Duong T.A."/>
            <person name="Gao Y."/>
            <person name="Hammerbacher A."/>
            <person name="Kikkert J.R."/>
            <person name="Li Y."/>
            <person name="Li H."/>
            <person name="Li K."/>
            <person name="Li Q."/>
            <person name="Liu X."/>
            <person name="Ma X."/>
            <person name="Naidoo K."/>
            <person name="Pethybridge S.J."/>
            <person name="Sun J."/>
            <person name="Steenkamp E.T."/>
            <person name="van der Nest M.A."/>
            <person name="van Wyk S."/>
            <person name="Wingfield M.J."/>
            <person name="Xiong C."/>
            <person name="Yue Q."/>
            <person name="Zhang X."/>
        </authorList>
    </citation>
    <scope>NUCLEOTIDE SEQUENCE [LARGE SCALE GENOMIC DNA]</scope>
    <source>
        <strain evidence="3 4">BP 5553</strain>
    </source>
</reference>
<keyword evidence="4" id="KW-1185">Reference proteome</keyword>
<dbReference type="GO" id="GO:0004775">
    <property type="term" value="F:succinate-CoA ligase (ADP-forming) activity"/>
    <property type="evidence" value="ECO:0007669"/>
    <property type="project" value="TreeGrafter"/>
</dbReference>
<dbReference type="InterPro" id="IPR036291">
    <property type="entry name" value="NAD(P)-bd_dom_sf"/>
</dbReference>
<gene>
    <name evidence="3" type="ORF">BP5553_02097</name>
</gene>
<protein>
    <submittedName>
        <fullName evidence="3">Putative succinyl-CoA synthetase subunit alpha</fullName>
    </submittedName>
</protein>
<dbReference type="RefSeq" id="XP_031874774.1">
    <property type="nucleotide sequence ID" value="XM_032010720.1"/>
</dbReference>
<dbReference type="Gene3D" id="3.30.470.20">
    <property type="entry name" value="ATP-grasp fold, B domain"/>
    <property type="match status" value="1"/>
</dbReference>
<dbReference type="InterPro" id="IPR016102">
    <property type="entry name" value="Succinyl-CoA_synth-like"/>
</dbReference>
<dbReference type="FunFam" id="3.40.50.720:FF:000340">
    <property type="entry name" value="Succinyl-CoA synthetase subunit alpha"/>
    <property type="match status" value="1"/>
</dbReference>
<dbReference type="PANTHER" id="PTHR11117">
    <property type="entry name" value="SUCCINYL-COA LIGASE SUBUNIT ALPHA"/>
    <property type="match status" value="1"/>
</dbReference>
<dbReference type="PRINTS" id="PR01798">
    <property type="entry name" value="SCOASYNTHASE"/>
</dbReference>
<organism evidence="3 4">
    <name type="scientific">Venustampulla echinocandica</name>
    <dbReference type="NCBI Taxonomy" id="2656787"/>
    <lineage>
        <taxon>Eukaryota</taxon>
        <taxon>Fungi</taxon>
        <taxon>Dikarya</taxon>
        <taxon>Ascomycota</taxon>
        <taxon>Pezizomycotina</taxon>
        <taxon>Leotiomycetes</taxon>
        <taxon>Helotiales</taxon>
        <taxon>Pleuroascaceae</taxon>
        <taxon>Venustampulla</taxon>
    </lineage>
</organism>
<sequence length="644" mass="69492">MMSPRHVLLRTRPRSIGRQAFFSTSLGRRSYEDTISNLKIGKDTRVIFQGFTGRQATANARESIEWGTNIVGGVTPGKNGEHLGLPVLPTVREAMEKLKPDATGIYVAAHQATAAIEEAIEAEVPLIVAVAEHIPIHDILRLRRQAFIPDAYSFINSQAAVASTTRAGLGQSLCIAVGGDVIPGTNFVDALNIFEHDNDTEGIVLIGEIGGEAEMDAADWIADYRRRSPNPKPIAAIIGGIHAAPGRVMGHAGAFTLPGEPDALTKIKRLEEAGATIVNHPEKFGDAMKILLGRSGRASSGFATTGASQRRSMHTMRRTRPALRAPTSHLANITQKRNLHIREEFALDLLRENGIDAAKTGGEGRKRMLAVAVDRANRSPCIIASPMTDPENLEVEAKKFPFDYRKGLEGSHIGAIAEHLQLKNGALNALPKLLDTLVDMYIKKEAFLLETVFVEQLGGLKVIGANFGFDDAAFRSSKRQADIHALRRLEDEDPQEIEAERDGIVYIKLAGDGNIGTLVNGAGLAMNTVDALADAGGKAANFLDTGGKATSETVKKSFQLILQDSRVKVIFVNIFGGLTLGDMIANGILMAFKELDMRLPVVVRIRGTNEKEGQKIIAESGLPLFAFDDFEEAAAKVLELANKG</sequence>
<dbReference type="GO" id="GO:0000166">
    <property type="term" value="F:nucleotide binding"/>
    <property type="evidence" value="ECO:0007669"/>
    <property type="project" value="UniProtKB-KW"/>
</dbReference>
<evidence type="ECO:0000313" key="4">
    <source>
        <dbReference type="Proteomes" id="UP000254866"/>
    </source>
</evidence>
<dbReference type="GO" id="GO:0006099">
    <property type="term" value="P:tricarboxylic acid cycle"/>
    <property type="evidence" value="ECO:0007669"/>
    <property type="project" value="TreeGrafter"/>
</dbReference>
<dbReference type="Gene3D" id="3.40.50.720">
    <property type="entry name" value="NAD(P)-binding Rossmann-like Domain"/>
    <property type="match status" value="1"/>
</dbReference>
<dbReference type="SUPFAM" id="SSF52210">
    <property type="entry name" value="Succinyl-CoA synthetase domains"/>
    <property type="match status" value="2"/>
</dbReference>
<dbReference type="Pfam" id="PF00549">
    <property type="entry name" value="Ligase_CoA"/>
    <property type="match status" value="2"/>
</dbReference>
<dbReference type="Gene3D" id="3.40.50.261">
    <property type="entry name" value="Succinyl-CoA synthetase domains"/>
    <property type="match status" value="2"/>
</dbReference>
<dbReference type="PANTHER" id="PTHR11117:SF6">
    <property type="entry name" value="SYNTHETASE SUBUNIT ALPHA, PUTATIVE (AFU_ORTHOLOGUE AFUA_1G10830)-RELATED"/>
    <property type="match status" value="1"/>
</dbReference>
<dbReference type="InterPro" id="IPR017866">
    <property type="entry name" value="Succ-CoA_synthase_bsu_CS"/>
</dbReference>
<dbReference type="GO" id="GO:0009361">
    <property type="term" value="C:succinate-CoA ligase complex (ADP-forming)"/>
    <property type="evidence" value="ECO:0007669"/>
    <property type="project" value="TreeGrafter"/>
</dbReference>
<comment type="caution">
    <text evidence="3">The sequence shown here is derived from an EMBL/GenBank/DDBJ whole genome shotgun (WGS) entry which is preliminary data.</text>
</comment>
<dbReference type="Pfam" id="PF02629">
    <property type="entry name" value="CoA_binding"/>
    <property type="match status" value="1"/>
</dbReference>
<dbReference type="EMBL" id="NPIC01000001">
    <property type="protein sequence ID" value="RDL42118.1"/>
    <property type="molecule type" value="Genomic_DNA"/>
</dbReference>
<dbReference type="FunFam" id="3.40.50.261:FF:000001">
    <property type="entry name" value="Succinate--CoA ligase [ADP-forming] subunit beta"/>
    <property type="match status" value="1"/>
</dbReference>
<dbReference type="GeneID" id="43594946"/>
<dbReference type="InterPro" id="IPR005811">
    <property type="entry name" value="SUCC_ACL_C"/>
</dbReference>
<dbReference type="Proteomes" id="UP000254866">
    <property type="component" value="Unassembled WGS sequence"/>
</dbReference>
<dbReference type="AlphaFoldDB" id="A0A370U2V5"/>
<dbReference type="SMART" id="SM00881">
    <property type="entry name" value="CoA_binding"/>
    <property type="match status" value="1"/>
</dbReference>